<dbReference type="Pfam" id="PF01494">
    <property type="entry name" value="FAD_binding_3"/>
    <property type="match status" value="1"/>
</dbReference>
<dbReference type="InterPro" id="IPR002938">
    <property type="entry name" value="FAD-bd"/>
</dbReference>
<dbReference type="GO" id="GO:0016491">
    <property type="term" value="F:oxidoreductase activity"/>
    <property type="evidence" value="ECO:0007669"/>
    <property type="project" value="UniProtKB-KW"/>
</dbReference>
<sequence length="456" mass="49765">MAQHNPTRVGSRLLIVGGSIGGCFAAAALSAHFDETLIIEKDTLPDGPALRAGVPQGSHIHGLLRRPLDIAARLLPGFEDDLLAAGALGLKAGIEGRFHDNGQWHPKRDLGIVNTAQSRPLIEDVLRRRVLALPNVKLRDRVALVDYLIQENTAVGALVRNADGSDETIQADLVVDATGRTGPILNLLREHGYAAPETTELGVDIGYTSAFYTRRSPADEEAIGGYIIRSNPPRTRSGVLFPIEGDRWVVSLSGRFKDFPPHDDAGFQAFAATLEDPLLHKVLQREERVSPFTRFMIPRIHWRHYERLARFPDRLIPIGDTVTCFNPVYGQGMAVAAMHAEVLGELLRARADSATPLSGLTGEALPQISRASEWAWNLSEPVDLVYEQTVGPRPPGFEERIAFSKVVRSALPSEPELQWALNQVTNLLAPPSLLQETAARLGLLPSSTSKARPSHA</sequence>
<proteinExistence type="predicted"/>
<evidence type="ECO:0000313" key="3">
    <source>
        <dbReference type="Proteomes" id="UP000494170"/>
    </source>
</evidence>
<dbReference type="EMBL" id="CABVPY010000003">
    <property type="protein sequence ID" value="VWB18235.1"/>
    <property type="molecule type" value="Genomic_DNA"/>
</dbReference>
<reference evidence="2 3" key="1">
    <citation type="submission" date="2019-09" db="EMBL/GenBank/DDBJ databases">
        <authorList>
            <person name="Depoorter E."/>
        </authorList>
    </citation>
    <scope>NUCLEOTIDE SEQUENCE [LARGE SCALE GENOMIC DNA]</scope>
    <source>
        <strain evidence="2">LMG 6863</strain>
    </source>
</reference>
<evidence type="ECO:0000313" key="2">
    <source>
        <dbReference type="EMBL" id="VWB18235.1"/>
    </source>
</evidence>
<feature type="domain" description="FAD-binding" evidence="1">
    <location>
        <begin position="123"/>
        <end position="348"/>
    </location>
</feature>
<name>A0A6P2HKA0_BURL3</name>
<dbReference type="PANTHER" id="PTHR43422:SF3">
    <property type="entry name" value="THIAMINE THIAZOLE SYNTHASE"/>
    <property type="match status" value="1"/>
</dbReference>
<gene>
    <name evidence="2" type="ORF">BLA6863_00689</name>
</gene>
<dbReference type="InterPro" id="IPR036188">
    <property type="entry name" value="FAD/NAD-bd_sf"/>
</dbReference>
<dbReference type="GO" id="GO:0071949">
    <property type="term" value="F:FAD binding"/>
    <property type="evidence" value="ECO:0007669"/>
    <property type="project" value="InterPro"/>
</dbReference>
<dbReference type="SUPFAM" id="SSF51905">
    <property type="entry name" value="FAD/NAD(P)-binding domain"/>
    <property type="match status" value="1"/>
</dbReference>
<dbReference type="Proteomes" id="UP000494170">
    <property type="component" value="Unassembled WGS sequence"/>
</dbReference>
<dbReference type="Gene3D" id="3.50.50.60">
    <property type="entry name" value="FAD/NAD(P)-binding domain"/>
    <property type="match status" value="1"/>
</dbReference>
<accession>A0A6P2HKA0</accession>
<organism evidence="2 3">
    <name type="scientific">Burkholderia lata (strain ATCC 17760 / DSM 23089 / LMG 22485 / NCIMB 9086 / R18194 / 383)</name>
    <dbReference type="NCBI Taxonomy" id="482957"/>
    <lineage>
        <taxon>Bacteria</taxon>
        <taxon>Pseudomonadati</taxon>
        <taxon>Pseudomonadota</taxon>
        <taxon>Betaproteobacteria</taxon>
        <taxon>Burkholderiales</taxon>
        <taxon>Burkholderiaceae</taxon>
        <taxon>Burkholderia</taxon>
        <taxon>Burkholderia cepacia complex</taxon>
    </lineage>
</organism>
<keyword evidence="2" id="KW-0560">Oxidoreductase</keyword>
<dbReference type="AlphaFoldDB" id="A0A6P2HKA0"/>
<evidence type="ECO:0000259" key="1">
    <source>
        <dbReference type="Pfam" id="PF01494"/>
    </source>
</evidence>
<protein>
    <submittedName>
        <fullName evidence="2">Epoxidase LasC</fullName>
        <ecNumber evidence="2">1.14.13.-</ecNumber>
    </submittedName>
</protein>
<dbReference type="EC" id="1.14.13.-" evidence="2"/>
<dbReference type="RefSeq" id="WP_174937502.1">
    <property type="nucleotide sequence ID" value="NZ_CABVPY010000003.1"/>
</dbReference>
<dbReference type="PANTHER" id="PTHR43422">
    <property type="entry name" value="THIAMINE THIAZOLE SYNTHASE"/>
    <property type="match status" value="1"/>
</dbReference>